<accession>A0ACC0XQP1</accession>
<evidence type="ECO:0000313" key="1">
    <source>
        <dbReference type="EMBL" id="KAJ0020392.1"/>
    </source>
</evidence>
<dbReference type="Proteomes" id="UP001163603">
    <property type="component" value="Chromosome 11"/>
</dbReference>
<comment type="caution">
    <text evidence="1">The sequence shown here is derived from an EMBL/GenBank/DDBJ whole genome shotgun (WGS) entry which is preliminary data.</text>
</comment>
<gene>
    <name evidence="1" type="ORF">Pint_31436</name>
</gene>
<evidence type="ECO:0000313" key="2">
    <source>
        <dbReference type="Proteomes" id="UP001163603"/>
    </source>
</evidence>
<protein>
    <submittedName>
        <fullName evidence="1">Uncharacterized protein</fullName>
    </submittedName>
</protein>
<name>A0ACC0XQP1_9ROSI</name>
<reference evidence="2" key="1">
    <citation type="journal article" date="2023" name="G3 (Bethesda)">
        <title>Genome assembly and association tests identify interacting loci associated with vigor, precocity, and sex in interspecific pistachio rootstocks.</title>
        <authorList>
            <person name="Palmer W."/>
            <person name="Jacygrad E."/>
            <person name="Sagayaradj S."/>
            <person name="Cavanaugh K."/>
            <person name="Han R."/>
            <person name="Bertier L."/>
            <person name="Beede B."/>
            <person name="Kafkas S."/>
            <person name="Golino D."/>
            <person name="Preece J."/>
            <person name="Michelmore R."/>
        </authorList>
    </citation>
    <scope>NUCLEOTIDE SEQUENCE [LARGE SCALE GENOMIC DNA]</scope>
</reference>
<organism evidence="1 2">
    <name type="scientific">Pistacia integerrima</name>
    <dbReference type="NCBI Taxonomy" id="434235"/>
    <lineage>
        <taxon>Eukaryota</taxon>
        <taxon>Viridiplantae</taxon>
        <taxon>Streptophyta</taxon>
        <taxon>Embryophyta</taxon>
        <taxon>Tracheophyta</taxon>
        <taxon>Spermatophyta</taxon>
        <taxon>Magnoliopsida</taxon>
        <taxon>eudicotyledons</taxon>
        <taxon>Gunneridae</taxon>
        <taxon>Pentapetalae</taxon>
        <taxon>rosids</taxon>
        <taxon>malvids</taxon>
        <taxon>Sapindales</taxon>
        <taxon>Anacardiaceae</taxon>
        <taxon>Pistacia</taxon>
    </lineage>
</organism>
<dbReference type="EMBL" id="CM047746">
    <property type="protein sequence ID" value="KAJ0020392.1"/>
    <property type="molecule type" value="Genomic_DNA"/>
</dbReference>
<sequence>MCGASSAQLSPAFYANTCPNVSTIVRGVVEKARENDARIGAKLIRLHFHDRFVNGCDASLLLDDANGKDSEKNAQSNLSTYGYAVIDDIKIALENACPDIVSCAHIGALASQILVSLDGGPTWEVQLGRRDSRMANINGTGASRKPRETLCAHTFGSARRIVFSHRLYNFSGTGKPDPRLDPKYLRSLRGRCPDENSSFLNELDPTTPNGFDNNYFTNLKRNSGLLQTDQELFSTPVAETVAIVERFAENQSDFFESFGKSMIKMGNIKTLTGSNGEIRLNCRKVN</sequence>
<keyword evidence="2" id="KW-1185">Reference proteome</keyword>
<proteinExistence type="predicted"/>